<accession>A0AAD8YUQ8</accession>
<dbReference type="PANTHER" id="PTHR36689">
    <property type="entry name" value="COLORECTAL CANCER-ASSOCIATED PROTEIN 2"/>
    <property type="match status" value="1"/>
</dbReference>
<dbReference type="InterPro" id="IPR043265">
    <property type="entry name" value="OCAT2"/>
</dbReference>
<sequence>KPKVYQGVRVKTTVKELLQKRRALQAAELRTSRSPPPSFSLPSPVDYNSYSSPDSHSSSSSCYSSPTRMDMSSSFGPEHNHYQHCSFQHCLCLSDWPSLQDGVPASEHASYGASDCFYSSFGEDTYCRRDSSSSELCYL</sequence>
<keyword evidence="3" id="KW-0804">Transcription</keyword>
<evidence type="ECO:0000313" key="7">
    <source>
        <dbReference type="Proteomes" id="UP001239994"/>
    </source>
</evidence>
<evidence type="ECO:0000256" key="4">
    <source>
        <dbReference type="SAM" id="MobiDB-lite"/>
    </source>
</evidence>
<dbReference type="GO" id="GO:0070974">
    <property type="term" value="F:POU domain binding"/>
    <property type="evidence" value="ECO:0007669"/>
    <property type="project" value="InterPro"/>
</dbReference>
<feature type="domain" description="OCA" evidence="5">
    <location>
        <begin position="2"/>
        <end position="24"/>
    </location>
</feature>
<dbReference type="PANTHER" id="PTHR36689:SF1">
    <property type="entry name" value="POU CLASS 2 HOMEOBOX ASSOCIATING FACTOR 3"/>
    <property type="match status" value="1"/>
</dbReference>
<name>A0AAD8YUQ8_9TELE</name>
<evidence type="ECO:0000259" key="5">
    <source>
        <dbReference type="PROSITE" id="PS52003"/>
    </source>
</evidence>
<dbReference type="GO" id="GO:0003677">
    <property type="term" value="F:DNA binding"/>
    <property type="evidence" value="ECO:0007669"/>
    <property type="project" value="InterPro"/>
</dbReference>
<feature type="region of interest" description="Disordered" evidence="4">
    <location>
        <begin position="25"/>
        <end position="72"/>
    </location>
</feature>
<gene>
    <name evidence="6" type="ORF">P4O66_017603</name>
</gene>
<proteinExistence type="predicted"/>
<protein>
    <recommendedName>
        <fullName evidence="5">OCA domain-containing protein</fullName>
    </recommendedName>
</protein>
<dbReference type="AlphaFoldDB" id="A0AAD8YUQ8"/>
<dbReference type="InterPro" id="IPR047571">
    <property type="entry name" value="OCA"/>
</dbReference>
<dbReference type="EMBL" id="JAROKS010000025">
    <property type="protein sequence ID" value="KAK1786368.1"/>
    <property type="molecule type" value="Genomic_DNA"/>
</dbReference>
<keyword evidence="7" id="KW-1185">Reference proteome</keyword>
<feature type="non-terminal residue" evidence="6">
    <location>
        <position position="1"/>
    </location>
</feature>
<reference evidence="6" key="1">
    <citation type="submission" date="2023-03" db="EMBL/GenBank/DDBJ databases">
        <title>Electrophorus voltai genome.</title>
        <authorList>
            <person name="Bian C."/>
        </authorList>
    </citation>
    <scope>NUCLEOTIDE SEQUENCE</scope>
    <source>
        <strain evidence="6">CB-2022</strain>
        <tissue evidence="6">Muscle</tissue>
    </source>
</reference>
<feature type="compositionally biased region" description="Low complexity" evidence="4">
    <location>
        <begin position="40"/>
        <end position="65"/>
    </location>
</feature>
<dbReference type="Proteomes" id="UP001239994">
    <property type="component" value="Unassembled WGS sequence"/>
</dbReference>
<evidence type="ECO:0000256" key="3">
    <source>
        <dbReference type="ARBA" id="ARBA00023163"/>
    </source>
</evidence>
<evidence type="ECO:0000256" key="1">
    <source>
        <dbReference type="ARBA" id="ARBA00023015"/>
    </source>
</evidence>
<dbReference type="PROSITE" id="PS52003">
    <property type="entry name" value="OCA"/>
    <property type="match status" value="1"/>
</dbReference>
<evidence type="ECO:0000313" key="6">
    <source>
        <dbReference type="EMBL" id="KAK1786368.1"/>
    </source>
</evidence>
<keyword evidence="2" id="KW-0010">Activator</keyword>
<keyword evidence="1" id="KW-0805">Transcription regulation</keyword>
<evidence type="ECO:0000256" key="2">
    <source>
        <dbReference type="ARBA" id="ARBA00023159"/>
    </source>
</evidence>
<organism evidence="6 7">
    <name type="scientific">Electrophorus voltai</name>
    <dbReference type="NCBI Taxonomy" id="2609070"/>
    <lineage>
        <taxon>Eukaryota</taxon>
        <taxon>Metazoa</taxon>
        <taxon>Chordata</taxon>
        <taxon>Craniata</taxon>
        <taxon>Vertebrata</taxon>
        <taxon>Euteleostomi</taxon>
        <taxon>Actinopterygii</taxon>
        <taxon>Neopterygii</taxon>
        <taxon>Teleostei</taxon>
        <taxon>Ostariophysi</taxon>
        <taxon>Gymnotiformes</taxon>
        <taxon>Gymnotoidei</taxon>
        <taxon>Gymnotidae</taxon>
        <taxon>Electrophorus</taxon>
    </lineage>
</organism>
<comment type="caution">
    <text evidence="6">The sequence shown here is derived from an EMBL/GenBank/DDBJ whole genome shotgun (WGS) entry which is preliminary data.</text>
</comment>